<dbReference type="SUPFAM" id="SSF53474">
    <property type="entry name" value="alpha/beta-Hydrolases"/>
    <property type="match status" value="1"/>
</dbReference>
<feature type="signal peptide" evidence="1">
    <location>
        <begin position="1"/>
        <end position="20"/>
    </location>
</feature>
<evidence type="ECO:0000313" key="2">
    <source>
        <dbReference type="EMBL" id="MDN3688449.1"/>
    </source>
</evidence>
<dbReference type="EMBL" id="JAUFQS010000009">
    <property type="protein sequence ID" value="MDN3688449.1"/>
    <property type="molecule type" value="Genomic_DNA"/>
</dbReference>
<keyword evidence="3" id="KW-1185">Reference proteome</keyword>
<keyword evidence="2" id="KW-0378">Hydrolase</keyword>
<protein>
    <submittedName>
        <fullName evidence="2">Alpha/beta hydrolase-fold protein</fullName>
    </submittedName>
</protein>
<dbReference type="GO" id="GO:0016787">
    <property type="term" value="F:hydrolase activity"/>
    <property type="evidence" value="ECO:0007669"/>
    <property type="project" value="UniProtKB-KW"/>
</dbReference>
<sequence length="122" mass="13995">MKKVIIALIAIFLNVNVAVAQYPSGKVVVDHLYSELLENPGGENPTRRVTIYLPPVYEESEQMYPVLYYLHGFTWSDSLMIVRNHFDQLLDKAIATNKIRPMMWLCQINTLCIEEAGILIQL</sequence>
<evidence type="ECO:0000256" key="1">
    <source>
        <dbReference type="SAM" id="SignalP"/>
    </source>
</evidence>
<dbReference type="Pfam" id="PF00756">
    <property type="entry name" value="Esterase"/>
    <property type="match status" value="1"/>
</dbReference>
<gene>
    <name evidence="2" type="ORF">QWZ15_11460</name>
</gene>
<name>A0ABT8C6M8_9BACT</name>
<organism evidence="2 3">
    <name type="scientific">Cyclobacterium jeungdonense</name>
    <dbReference type="NCBI Taxonomy" id="708087"/>
    <lineage>
        <taxon>Bacteria</taxon>
        <taxon>Pseudomonadati</taxon>
        <taxon>Bacteroidota</taxon>
        <taxon>Cytophagia</taxon>
        <taxon>Cytophagales</taxon>
        <taxon>Cyclobacteriaceae</taxon>
        <taxon>Cyclobacterium</taxon>
    </lineage>
</organism>
<keyword evidence="1" id="KW-0732">Signal</keyword>
<dbReference type="RefSeq" id="WP_240459326.1">
    <property type="nucleotide sequence ID" value="NZ_JAUFQS010000009.1"/>
</dbReference>
<reference evidence="3" key="1">
    <citation type="journal article" date="2019" name="Int. J. Syst. Evol. Microbiol.">
        <title>The Global Catalogue of Microorganisms (GCM) 10K type strain sequencing project: providing services to taxonomists for standard genome sequencing and annotation.</title>
        <authorList>
            <consortium name="The Broad Institute Genomics Platform"/>
            <consortium name="The Broad Institute Genome Sequencing Center for Infectious Disease"/>
            <person name="Wu L."/>
            <person name="Ma J."/>
        </authorList>
    </citation>
    <scope>NUCLEOTIDE SEQUENCE [LARGE SCALE GENOMIC DNA]</scope>
    <source>
        <strain evidence="3">CECT 7706</strain>
    </source>
</reference>
<comment type="caution">
    <text evidence="2">The sequence shown here is derived from an EMBL/GenBank/DDBJ whole genome shotgun (WGS) entry which is preliminary data.</text>
</comment>
<evidence type="ECO:0000313" key="3">
    <source>
        <dbReference type="Proteomes" id="UP001236663"/>
    </source>
</evidence>
<proteinExistence type="predicted"/>
<accession>A0ABT8C6M8</accession>
<dbReference type="InterPro" id="IPR000801">
    <property type="entry name" value="Esterase-like"/>
</dbReference>
<dbReference type="Gene3D" id="3.40.50.1820">
    <property type="entry name" value="alpha/beta hydrolase"/>
    <property type="match status" value="1"/>
</dbReference>
<feature type="chain" id="PRO_5047492610" evidence="1">
    <location>
        <begin position="21"/>
        <end position="122"/>
    </location>
</feature>
<dbReference type="InterPro" id="IPR029058">
    <property type="entry name" value="AB_hydrolase_fold"/>
</dbReference>
<dbReference type="Proteomes" id="UP001236663">
    <property type="component" value="Unassembled WGS sequence"/>
</dbReference>